<reference evidence="5 6" key="1">
    <citation type="submission" date="2014-12" db="EMBL/GenBank/DDBJ databases">
        <title>Reclassification of Actinobacillus muris as Muribacter muris.</title>
        <authorList>
            <person name="Christensen H."/>
            <person name="Nicklas W."/>
            <person name="Bisgaard M."/>
        </authorList>
    </citation>
    <scope>NUCLEOTIDE SEQUENCE [LARGE SCALE GENOMIC DNA]</scope>
    <source>
        <strain evidence="5 6">Ackerman80-443D</strain>
    </source>
</reference>
<name>A0A0J5P6B5_9PAST</name>
<evidence type="ECO:0000259" key="4">
    <source>
        <dbReference type="Pfam" id="PF07804"/>
    </source>
</evidence>
<comment type="caution">
    <text evidence="5">The sequence shown here is derived from an EMBL/GenBank/DDBJ whole genome shotgun (WGS) entry which is preliminary data.</text>
</comment>
<dbReference type="STRING" id="67855.RO21_07025"/>
<dbReference type="RefSeq" id="WP_047977095.1">
    <property type="nucleotide sequence ID" value="NZ_JWIZ01000040.1"/>
</dbReference>
<dbReference type="PANTHER" id="PTHR37419:SF6">
    <property type="entry name" value="KINASE HI_0665-RELATED"/>
    <property type="match status" value="1"/>
</dbReference>
<evidence type="ECO:0000313" key="6">
    <source>
        <dbReference type="Proteomes" id="UP000036270"/>
    </source>
</evidence>
<keyword evidence="2" id="KW-0808">Transferase</keyword>
<dbReference type="PATRIC" id="fig|67855.3.peg.1434"/>
<dbReference type="GO" id="GO:0005829">
    <property type="term" value="C:cytosol"/>
    <property type="evidence" value="ECO:0007669"/>
    <property type="project" value="TreeGrafter"/>
</dbReference>
<dbReference type="Pfam" id="PF07804">
    <property type="entry name" value="HipA_C"/>
    <property type="match status" value="1"/>
</dbReference>
<feature type="domain" description="HipA-like C-terminal" evidence="4">
    <location>
        <begin position="55"/>
        <end position="301"/>
    </location>
</feature>
<dbReference type="GO" id="GO:0004674">
    <property type="term" value="F:protein serine/threonine kinase activity"/>
    <property type="evidence" value="ECO:0007669"/>
    <property type="project" value="TreeGrafter"/>
</dbReference>
<organism evidence="5 6">
    <name type="scientific">Muribacter muris</name>
    <dbReference type="NCBI Taxonomy" id="67855"/>
    <lineage>
        <taxon>Bacteria</taxon>
        <taxon>Pseudomonadati</taxon>
        <taxon>Pseudomonadota</taxon>
        <taxon>Gammaproteobacteria</taxon>
        <taxon>Pasteurellales</taxon>
        <taxon>Pasteurellaceae</taxon>
        <taxon>Muribacter</taxon>
    </lineage>
</organism>
<keyword evidence="3 5" id="KW-0418">Kinase</keyword>
<evidence type="ECO:0000256" key="2">
    <source>
        <dbReference type="ARBA" id="ARBA00022679"/>
    </source>
</evidence>
<accession>A0A0J5P6B5</accession>
<sequence length="342" mass="39471">MRCPITLKPLLATEYDIGYSRKGLKALTDNAKFNPMLNFDSQSFENRCPLKQKGMSISGYQPKLQLIIQHNQFDIIDSKGDFILKPSPTNRYPFLAENEHATMQVMNALKFNVPENGLVYFKTQEPDKREYAFVIKRYDRVNGEAVHQEQLDGAMGIAEKYGKIKADGEQYISYERAVKFILDNVSDKDLTVKKDLFLRIVYAYLLGNNDLHLRNFSLIATQDHLISLAPVYDFVSVKPYPESFSDRLALPLLEKEEGGQQLAHGFETKYGCYLGMDFVEFGTKIGLSETLAKNLLINLVKSKEKVIAIYQHSFMPKKHIEQVIEYYQQRLYYLQIFNEPKL</sequence>
<keyword evidence="6" id="KW-1185">Reference proteome</keyword>
<dbReference type="PANTHER" id="PTHR37419">
    <property type="entry name" value="SERINE/THREONINE-PROTEIN KINASE TOXIN HIPA"/>
    <property type="match status" value="1"/>
</dbReference>
<dbReference type="Proteomes" id="UP000036270">
    <property type="component" value="Unassembled WGS sequence"/>
</dbReference>
<dbReference type="InterPro" id="IPR052028">
    <property type="entry name" value="HipA_Ser/Thr_kinase"/>
</dbReference>
<evidence type="ECO:0000313" key="5">
    <source>
        <dbReference type="EMBL" id="KMK51305.1"/>
    </source>
</evidence>
<evidence type="ECO:0000256" key="1">
    <source>
        <dbReference type="ARBA" id="ARBA00010164"/>
    </source>
</evidence>
<dbReference type="EMBL" id="JWIZ01000040">
    <property type="protein sequence ID" value="KMK51305.1"/>
    <property type="molecule type" value="Genomic_DNA"/>
</dbReference>
<protein>
    <submittedName>
        <fullName evidence="5">Kinase</fullName>
    </submittedName>
</protein>
<dbReference type="AlphaFoldDB" id="A0A0J5P6B5"/>
<proteinExistence type="inferred from homology"/>
<evidence type="ECO:0000256" key="3">
    <source>
        <dbReference type="ARBA" id="ARBA00022777"/>
    </source>
</evidence>
<dbReference type="Gene3D" id="1.10.1070.20">
    <property type="match status" value="1"/>
</dbReference>
<dbReference type="InterPro" id="IPR012893">
    <property type="entry name" value="HipA-like_C"/>
</dbReference>
<comment type="similarity">
    <text evidence="1">Belongs to the HipA Ser/Thr kinase family.</text>
</comment>
<gene>
    <name evidence="5" type="ORF">RO21_07025</name>
</gene>